<gene>
    <name evidence="2" type="ORF">F5878DRAFT_386331</name>
</gene>
<name>A0AA38PH96_9AGAR</name>
<dbReference type="AlphaFoldDB" id="A0AA38PH96"/>
<accession>A0AA38PH96</accession>
<dbReference type="Proteomes" id="UP001163846">
    <property type="component" value="Unassembled WGS sequence"/>
</dbReference>
<keyword evidence="3" id="KW-1185">Reference proteome</keyword>
<organism evidence="2 3">
    <name type="scientific">Lentinula raphanica</name>
    <dbReference type="NCBI Taxonomy" id="153919"/>
    <lineage>
        <taxon>Eukaryota</taxon>
        <taxon>Fungi</taxon>
        <taxon>Dikarya</taxon>
        <taxon>Basidiomycota</taxon>
        <taxon>Agaricomycotina</taxon>
        <taxon>Agaricomycetes</taxon>
        <taxon>Agaricomycetidae</taxon>
        <taxon>Agaricales</taxon>
        <taxon>Marasmiineae</taxon>
        <taxon>Omphalotaceae</taxon>
        <taxon>Lentinula</taxon>
    </lineage>
</organism>
<reference evidence="2" key="1">
    <citation type="submission" date="2022-08" db="EMBL/GenBank/DDBJ databases">
        <authorList>
            <consortium name="DOE Joint Genome Institute"/>
            <person name="Min B."/>
            <person name="Riley R."/>
            <person name="Sierra-Patev S."/>
            <person name="Naranjo-Ortiz M."/>
            <person name="Looney B."/>
            <person name="Konkel Z."/>
            <person name="Slot J.C."/>
            <person name="Sakamoto Y."/>
            <person name="Steenwyk J.L."/>
            <person name="Rokas A."/>
            <person name="Carro J."/>
            <person name="Camarero S."/>
            <person name="Ferreira P."/>
            <person name="Molpeceres G."/>
            <person name="Ruiz-Duenas F.J."/>
            <person name="Serrano A."/>
            <person name="Henrissat B."/>
            <person name="Drula E."/>
            <person name="Hughes K.W."/>
            <person name="Mata J.L."/>
            <person name="Ishikawa N.K."/>
            <person name="Vargas-Isla R."/>
            <person name="Ushijima S."/>
            <person name="Smith C.A."/>
            <person name="Ahrendt S."/>
            <person name="Andreopoulos W."/>
            <person name="He G."/>
            <person name="Labutti K."/>
            <person name="Lipzen A."/>
            <person name="Ng V."/>
            <person name="Sandor L."/>
            <person name="Barry K."/>
            <person name="Martinez A.T."/>
            <person name="Xiao Y."/>
            <person name="Gibbons J.G."/>
            <person name="Terashima K."/>
            <person name="Hibbett D.S."/>
            <person name="Grigoriev I.V."/>
        </authorList>
    </citation>
    <scope>NUCLEOTIDE SEQUENCE</scope>
    <source>
        <strain evidence="2">TFB9207</strain>
    </source>
</reference>
<keyword evidence="1" id="KW-0732">Signal</keyword>
<proteinExistence type="predicted"/>
<protein>
    <recommendedName>
        <fullName evidence="4">SHSP domain-containing protein</fullName>
    </recommendedName>
</protein>
<evidence type="ECO:0000313" key="2">
    <source>
        <dbReference type="EMBL" id="KAJ3842511.1"/>
    </source>
</evidence>
<evidence type="ECO:0000313" key="3">
    <source>
        <dbReference type="Proteomes" id="UP001163846"/>
    </source>
</evidence>
<feature type="signal peptide" evidence="1">
    <location>
        <begin position="1"/>
        <end position="22"/>
    </location>
</feature>
<dbReference type="EMBL" id="MU806003">
    <property type="protein sequence ID" value="KAJ3842511.1"/>
    <property type="molecule type" value="Genomic_DNA"/>
</dbReference>
<evidence type="ECO:0000256" key="1">
    <source>
        <dbReference type="SAM" id="SignalP"/>
    </source>
</evidence>
<comment type="caution">
    <text evidence="2">The sequence shown here is derived from an EMBL/GenBank/DDBJ whole genome shotgun (WGS) entry which is preliminary data.</text>
</comment>
<sequence>MHLLPRPFLFVGILLLSGKTNAMPINPDGLVAGSSSASDHCGRRGWTLDKPSSAFPLPESGIQCRSYYHSTSTLDHMELDDRLAKSKGDNPVDHDDRMAHTIKTLLSTEIWSQLPHKDSHISSLDPDYYFSQLRCHKQEAWIVIGVNPAGKASFAIQLNERSLDSGSVFVSVEPRPEEFFRFAEGKYWVHGSEESKMPLPNIDKNDVKTSRNDKGEYTLYVELPCQLEGKEAGQEDRCHTKLHIL</sequence>
<feature type="chain" id="PRO_5041363022" description="SHSP domain-containing protein" evidence="1">
    <location>
        <begin position="23"/>
        <end position="245"/>
    </location>
</feature>
<evidence type="ECO:0008006" key="4">
    <source>
        <dbReference type="Google" id="ProtNLM"/>
    </source>
</evidence>